<evidence type="ECO:0000256" key="6">
    <source>
        <dbReference type="SAM" id="MobiDB-lite"/>
    </source>
</evidence>
<feature type="region of interest" description="Disordered" evidence="6">
    <location>
        <begin position="1"/>
        <end position="25"/>
    </location>
</feature>
<feature type="domain" description="ABC transmembrane type-1" evidence="7">
    <location>
        <begin position="128"/>
        <end position="318"/>
    </location>
</feature>
<evidence type="ECO:0000313" key="8">
    <source>
        <dbReference type="EMBL" id="RRJ29667.1"/>
    </source>
</evidence>
<dbReference type="EMBL" id="RRCH01000027">
    <property type="protein sequence ID" value="RRJ29667.1"/>
    <property type="molecule type" value="Genomic_DNA"/>
</dbReference>
<dbReference type="Gene3D" id="1.10.3720.10">
    <property type="entry name" value="MetI-like"/>
    <property type="match status" value="1"/>
</dbReference>
<dbReference type="PANTHER" id="PTHR42729">
    <property type="entry name" value="OLIGO/DIPEPTIDE TRANSPORT, PERMEASE PROTEIN (DPPC-2)"/>
    <property type="match status" value="1"/>
</dbReference>
<dbReference type="InterPro" id="IPR000515">
    <property type="entry name" value="MetI-like"/>
</dbReference>
<evidence type="ECO:0000259" key="7">
    <source>
        <dbReference type="PROSITE" id="PS50928"/>
    </source>
</evidence>
<keyword evidence="5" id="KW-0813">Transport</keyword>
<dbReference type="OrthoDB" id="312811at2157"/>
<keyword evidence="4 5" id="KW-0472">Membrane</keyword>
<dbReference type="RefSeq" id="WP_124955343.1">
    <property type="nucleotide sequence ID" value="NZ_RRCH01000027.1"/>
</dbReference>
<dbReference type="Pfam" id="PF00528">
    <property type="entry name" value="BPD_transp_1"/>
    <property type="match status" value="1"/>
</dbReference>
<dbReference type="PROSITE" id="PS50928">
    <property type="entry name" value="ABC_TM1"/>
    <property type="match status" value="1"/>
</dbReference>
<comment type="caution">
    <text evidence="8">The sequence shown here is derived from an EMBL/GenBank/DDBJ whole genome shotgun (WGS) entry which is preliminary data.</text>
</comment>
<evidence type="ECO:0000256" key="4">
    <source>
        <dbReference type="ARBA" id="ARBA00023136"/>
    </source>
</evidence>
<dbReference type="InterPro" id="IPR035906">
    <property type="entry name" value="MetI-like_sf"/>
</dbReference>
<organism evidence="8 9">
    <name type="scientific">Halocatena pleomorpha</name>
    <dbReference type="NCBI Taxonomy" id="1785090"/>
    <lineage>
        <taxon>Archaea</taxon>
        <taxon>Methanobacteriati</taxon>
        <taxon>Methanobacteriota</taxon>
        <taxon>Stenosarchaea group</taxon>
        <taxon>Halobacteria</taxon>
        <taxon>Halobacteriales</taxon>
        <taxon>Natronomonadaceae</taxon>
        <taxon>Halocatena</taxon>
    </lineage>
</organism>
<dbReference type="GO" id="GO:0005886">
    <property type="term" value="C:plasma membrane"/>
    <property type="evidence" value="ECO:0007669"/>
    <property type="project" value="UniProtKB-SubCell"/>
</dbReference>
<dbReference type="AlphaFoldDB" id="A0A3P3R895"/>
<accession>A0A3P3R895</accession>
<keyword evidence="2 5" id="KW-0812">Transmembrane</keyword>
<feature type="transmembrane region" description="Helical" evidence="5">
    <location>
        <begin position="66"/>
        <end position="85"/>
    </location>
</feature>
<dbReference type="SUPFAM" id="SSF161098">
    <property type="entry name" value="MetI-like"/>
    <property type="match status" value="1"/>
</dbReference>
<dbReference type="PANTHER" id="PTHR42729:SF1">
    <property type="entry name" value="OLIGO_DIPEPTIDE TRANSPORT, PERMEASE PROTEIN (DPPC-2)"/>
    <property type="match status" value="1"/>
</dbReference>
<evidence type="ECO:0000313" key="9">
    <source>
        <dbReference type="Proteomes" id="UP000282322"/>
    </source>
</evidence>
<keyword evidence="9" id="KW-1185">Reference proteome</keyword>
<keyword evidence="3 5" id="KW-1133">Transmembrane helix</keyword>
<evidence type="ECO:0000256" key="2">
    <source>
        <dbReference type="ARBA" id="ARBA00022692"/>
    </source>
</evidence>
<evidence type="ECO:0000256" key="1">
    <source>
        <dbReference type="ARBA" id="ARBA00004141"/>
    </source>
</evidence>
<feature type="transmembrane region" description="Helical" evidence="5">
    <location>
        <begin position="296"/>
        <end position="318"/>
    </location>
</feature>
<feature type="compositionally biased region" description="Polar residues" evidence="6">
    <location>
        <begin position="1"/>
        <end position="17"/>
    </location>
</feature>
<comment type="similarity">
    <text evidence="5">Belongs to the binding-protein-dependent transport system permease family.</text>
</comment>
<sequence length="354" mass="38140">MKPTDSTSDADTGQPTVVSDGPEDTFSFETSGSTVEVTWSDRLQDFYEEFIYKPGLVAWDDRRTRIGAVIMFVYLLMGIPGAWFYPAPSTNQVKRGLGPFETLDAPLGSTGSGEDVLGMVIHATPEMLIMVVSGGIFATSVAVLIGTVAGYKGGAVDRALTSFSDVAMSIPGLPLVMVLAVVFRPRDPVLIGVLLTINYWAGLGRSIRSQVLTLREESYVEAARTMGVSTPRILLKDVIPNLMPFVLVNFANAARYVVFASVGLYYLGVLPSSVDNWGIQLENAYSQEGALVGGDALYQLIAPMIAIMGIALGLILLAQGLDRVFNPRVRTRLAGESEATAENEDRETNTEVNI</sequence>
<evidence type="ECO:0000256" key="5">
    <source>
        <dbReference type="RuleBase" id="RU363032"/>
    </source>
</evidence>
<feature type="transmembrane region" description="Helical" evidence="5">
    <location>
        <begin position="127"/>
        <end position="151"/>
    </location>
</feature>
<feature type="transmembrane region" description="Helical" evidence="5">
    <location>
        <begin position="163"/>
        <end position="183"/>
    </location>
</feature>
<protein>
    <submittedName>
        <fullName evidence="8">ABC transporter permease</fullName>
    </submittedName>
</protein>
<reference evidence="8 9" key="1">
    <citation type="submission" date="2018-11" db="EMBL/GenBank/DDBJ databases">
        <title>Taxonoimc description of Halomarina strain SPP-AMP-1.</title>
        <authorList>
            <person name="Pal Y."/>
            <person name="Srinivasana K."/>
            <person name="Verma A."/>
            <person name="Kumar P."/>
        </authorList>
    </citation>
    <scope>NUCLEOTIDE SEQUENCE [LARGE SCALE GENOMIC DNA]</scope>
    <source>
        <strain evidence="8 9">SPP-AMP-1</strain>
    </source>
</reference>
<feature type="transmembrane region" description="Helical" evidence="5">
    <location>
        <begin position="242"/>
        <end position="267"/>
    </location>
</feature>
<dbReference type="CDD" id="cd06261">
    <property type="entry name" value="TM_PBP2"/>
    <property type="match status" value="1"/>
</dbReference>
<name>A0A3P3R895_9EURY</name>
<proteinExistence type="inferred from homology"/>
<evidence type="ECO:0000256" key="3">
    <source>
        <dbReference type="ARBA" id="ARBA00022989"/>
    </source>
</evidence>
<dbReference type="Proteomes" id="UP000282322">
    <property type="component" value="Unassembled WGS sequence"/>
</dbReference>
<comment type="subcellular location">
    <subcellularLocation>
        <location evidence="5">Cell membrane</location>
        <topology evidence="5">Multi-pass membrane protein</topology>
    </subcellularLocation>
    <subcellularLocation>
        <location evidence="1">Membrane</location>
        <topology evidence="1">Multi-pass membrane protein</topology>
    </subcellularLocation>
</comment>
<dbReference type="GO" id="GO:0055085">
    <property type="term" value="P:transmembrane transport"/>
    <property type="evidence" value="ECO:0007669"/>
    <property type="project" value="InterPro"/>
</dbReference>
<gene>
    <name evidence="8" type="ORF">EIK79_11950</name>
</gene>